<organism evidence="2 3">
    <name type="scientific">Tulasnella calospora MUT 4182</name>
    <dbReference type="NCBI Taxonomy" id="1051891"/>
    <lineage>
        <taxon>Eukaryota</taxon>
        <taxon>Fungi</taxon>
        <taxon>Dikarya</taxon>
        <taxon>Basidiomycota</taxon>
        <taxon>Agaricomycotina</taxon>
        <taxon>Agaricomycetes</taxon>
        <taxon>Cantharellales</taxon>
        <taxon>Tulasnellaceae</taxon>
        <taxon>Tulasnella</taxon>
    </lineage>
</organism>
<dbReference type="Pfam" id="PF12937">
    <property type="entry name" value="F-box-like"/>
    <property type="match status" value="1"/>
</dbReference>
<dbReference type="HOGENOM" id="CLU_546520_0_0_1"/>
<protein>
    <recommendedName>
        <fullName evidence="1">F-box domain-containing protein</fullName>
    </recommendedName>
</protein>
<reference evidence="2 3" key="1">
    <citation type="submission" date="2014-04" db="EMBL/GenBank/DDBJ databases">
        <authorList>
            <consortium name="DOE Joint Genome Institute"/>
            <person name="Kuo A."/>
            <person name="Girlanda M."/>
            <person name="Perotto S."/>
            <person name="Kohler A."/>
            <person name="Nagy L.G."/>
            <person name="Floudas D."/>
            <person name="Copeland A."/>
            <person name="Barry K.W."/>
            <person name="Cichocki N."/>
            <person name="Veneault-Fourrey C."/>
            <person name="LaButti K."/>
            <person name="Lindquist E.A."/>
            <person name="Lipzen A."/>
            <person name="Lundell T."/>
            <person name="Morin E."/>
            <person name="Murat C."/>
            <person name="Sun H."/>
            <person name="Tunlid A."/>
            <person name="Henrissat B."/>
            <person name="Grigoriev I.V."/>
            <person name="Hibbett D.S."/>
            <person name="Martin F."/>
            <person name="Nordberg H.P."/>
            <person name="Cantor M.N."/>
            <person name="Hua S.X."/>
        </authorList>
    </citation>
    <scope>NUCLEOTIDE SEQUENCE [LARGE SCALE GENOMIC DNA]</scope>
    <source>
        <strain evidence="2 3">MUT 4182</strain>
    </source>
</reference>
<reference evidence="3" key="2">
    <citation type="submission" date="2015-01" db="EMBL/GenBank/DDBJ databases">
        <title>Evolutionary Origins and Diversification of the Mycorrhizal Mutualists.</title>
        <authorList>
            <consortium name="DOE Joint Genome Institute"/>
            <consortium name="Mycorrhizal Genomics Consortium"/>
            <person name="Kohler A."/>
            <person name="Kuo A."/>
            <person name="Nagy L.G."/>
            <person name="Floudas D."/>
            <person name="Copeland A."/>
            <person name="Barry K.W."/>
            <person name="Cichocki N."/>
            <person name="Veneault-Fourrey C."/>
            <person name="LaButti K."/>
            <person name="Lindquist E.A."/>
            <person name="Lipzen A."/>
            <person name="Lundell T."/>
            <person name="Morin E."/>
            <person name="Murat C."/>
            <person name="Riley R."/>
            <person name="Ohm R."/>
            <person name="Sun H."/>
            <person name="Tunlid A."/>
            <person name="Henrissat B."/>
            <person name="Grigoriev I.V."/>
            <person name="Hibbett D.S."/>
            <person name="Martin F."/>
        </authorList>
    </citation>
    <scope>NUCLEOTIDE SEQUENCE [LARGE SCALE GENOMIC DNA]</scope>
    <source>
        <strain evidence="3">MUT 4182</strain>
    </source>
</reference>
<dbReference type="STRING" id="1051891.A0A0C3QCY8"/>
<gene>
    <name evidence="2" type="ORF">M407DRAFT_216280</name>
</gene>
<proteinExistence type="predicted"/>
<evidence type="ECO:0000313" key="3">
    <source>
        <dbReference type="Proteomes" id="UP000054248"/>
    </source>
</evidence>
<evidence type="ECO:0000259" key="1">
    <source>
        <dbReference type="Pfam" id="PF12937"/>
    </source>
</evidence>
<dbReference type="InterPro" id="IPR036047">
    <property type="entry name" value="F-box-like_dom_sf"/>
</dbReference>
<keyword evidence="3" id="KW-1185">Reference proteome</keyword>
<evidence type="ECO:0000313" key="2">
    <source>
        <dbReference type="EMBL" id="KIO22549.1"/>
    </source>
</evidence>
<dbReference type="InterPro" id="IPR001810">
    <property type="entry name" value="F-box_dom"/>
</dbReference>
<feature type="domain" description="F-box" evidence="1">
    <location>
        <begin position="132"/>
        <end position="183"/>
    </location>
</feature>
<dbReference type="Gene3D" id="1.20.1280.50">
    <property type="match status" value="1"/>
</dbReference>
<dbReference type="Proteomes" id="UP000054248">
    <property type="component" value="Unassembled WGS sequence"/>
</dbReference>
<sequence length="499" mass="56606">MINRIITFQGMSCTPVWVSGSYWASSFPDIEAIGPDSITRSAFGVLQSCYSRSGRVVAFEEGCEEESGGEETIDTLDKFSWRDLAMMAVSEVTDDGIQRPNPPLEGAGIAYNQDYGKTCTSNSAHNVSIPVHSLPAELLLYIFELCMQYHRTKGYYRSLGELSKVCIRWYKLVQSSPALWTAITSSEPKSVIALALEKSSNLPLDVVYRDEEEMTNWSDLSSFVAYLQPYMGRLKTMDIVSLGRAEPIIDILRHPMPLLEEVQLVDPFVMWDTPTTYELERGAPSEPIFKRQRAEVQTLPAGEGITVDIRTDGVRVEFRFSDRSPPFSVQVDVMYSKDQLLPVLACFNLLLRPFKAKTTARLKLSRFSHRDASWRESLIDELFKSPAITALELGHEDDIAFWHALFTQSALSWDNSVFVKMRYFVIRTIWTGDEIHEAVLAQIKATNDNLRDWSGRGLERVEVRVVQFPDRNDSEALSNYVKQLEHIVDVGKAFVYIDD</sequence>
<accession>A0A0C3QCY8</accession>
<dbReference type="SUPFAM" id="SSF81383">
    <property type="entry name" value="F-box domain"/>
    <property type="match status" value="1"/>
</dbReference>
<dbReference type="OrthoDB" id="2904022at2759"/>
<name>A0A0C3QCY8_9AGAM</name>
<dbReference type="AlphaFoldDB" id="A0A0C3QCY8"/>
<dbReference type="EMBL" id="KN823107">
    <property type="protein sequence ID" value="KIO22549.1"/>
    <property type="molecule type" value="Genomic_DNA"/>
</dbReference>